<dbReference type="Proteomes" id="UP000799302">
    <property type="component" value="Unassembled WGS sequence"/>
</dbReference>
<gene>
    <name evidence="1" type="ORF">BT63DRAFT_412663</name>
</gene>
<dbReference type="AlphaFoldDB" id="A0A6A6UE95"/>
<sequence length="321" mass="36936">MESSTSKTKGHLGDLGKLPRKVKDGILKHLGIFHKYPIIVDKVLKSSLHPMDYIEDGLRDRFRSTGINLSPYIGLERVLLPVNFLRTCKLIHRELFEAFYSENTFLVYNDQTSVKWIQGLPTLAWLNITNLILKFRPHTIHWSAKNGYKSFWQRSAFEARLDSWATICSAISGNLMIHDRYNTIRVTFSLEQVYDIFQVQEVLEPATIALTSMCSAVKITDNDRNQYAFASASAKEWPISRLRQWYSSKVYSMTWIKIHALGPRAWDTAFHRVALNYMVNIKAGALVRNIPSSIQVAVHAILYVGRRFSWSAGIYAKKLFE</sequence>
<protein>
    <submittedName>
        <fullName evidence="1">Uncharacterized protein</fullName>
    </submittedName>
</protein>
<evidence type="ECO:0000313" key="2">
    <source>
        <dbReference type="Proteomes" id="UP000799302"/>
    </source>
</evidence>
<evidence type="ECO:0000313" key="1">
    <source>
        <dbReference type="EMBL" id="KAF2669871.1"/>
    </source>
</evidence>
<dbReference type="EMBL" id="MU004234">
    <property type="protein sequence ID" value="KAF2669871.1"/>
    <property type="molecule type" value="Genomic_DNA"/>
</dbReference>
<keyword evidence="2" id="KW-1185">Reference proteome</keyword>
<proteinExistence type="predicted"/>
<accession>A0A6A6UE95</accession>
<reference evidence="1" key="1">
    <citation type="journal article" date="2020" name="Stud. Mycol.">
        <title>101 Dothideomycetes genomes: a test case for predicting lifestyles and emergence of pathogens.</title>
        <authorList>
            <person name="Haridas S."/>
            <person name="Albert R."/>
            <person name="Binder M."/>
            <person name="Bloem J."/>
            <person name="Labutti K."/>
            <person name="Salamov A."/>
            <person name="Andreopoulos B."/>
            <person name="Baker S."/>
            <person name="Barry K."/>
            <person name="Bills G."/>
            <person name="Bluhm B."/>
            <person name="Cannon C."/>
            <person name="Castanera R."/>
            <person name="Culley D."/>
            <person name="Daum C."/>
            <person name="Ezra D."/>
            <person name="Gonzalez J."/>
            <person name="Henrissat B."/>
            <person name="Kuo A."/>
            <person name="Liang C."/>
            <person name="Lipzen A."/>
            <person name="Lutzoni F."/>
            <person name="Magnuson J."/>
            <person name="Mondo S."/>
            <person name="Nolan M."/>
            <person name="Ohm R."/>
            <person name="Pangilinan J."/>
            <person name="Park H.-J."/>
            <person name="Ramirez L."/>
            <person name="Alfaro M."/>
            <person name="Sun H."/>
            <person name="Tritt A."/>
            <person name="Yoshinaga Y."/>
            <person name="Zwiers L.-H."/>
            <person name="Turgeon B."/>
            <person name="Goodwin S."/>
            <person name="Spatafora J."/>
            <person name="Crous P."/>
            <person name="Grigoriev I."/>
        </authorList>
    </citation>
    <scope>NUCLEOTIDE SEQUENCE</scope>
    <source>
        <strain evidence="1">CBS 115976</strain>
    </source>
</reference>
<name>A0A6A6UE95_9PEZI</name>
<organism evidence="1 2">
    <name type="scientific">Microthyrium microscopicum</name>
    <dbReference type="NCBI Taxonomy" id="703497"/>
    <lineage>
        <taxon>Eukaryota</taxon>
        <taxon>Fungi</taxon>
        <taxon>Dikarya</taxon>
        <taxon>Ascomycota</taxon>
        <taxon>Pezizomycotina</taxon>
        <taxon>Dothideomycetes</taxon>
        <taxon>Dothideomycetes incertae sedis</taxon>
        <taxon>Microthyriales</taxon>
        <taxon>Microthyriaceae</taxon>
        <taxon>Microthyrium</taxon>
    </lineage>
</organism>